<dbReference type="HOGENOM" id="CLU_061288_10_1_1"/>
<dbReference type="InterPro" id="IPR011992">
    <property type="entry name" value="EF-hand-dom_pair"/>
</dbReference>
<sequence length="158" mass="17734">EIKKLLREFKLLDVDGVGLTREQALELPQLKHNPLSSRMVEVLLDQVPSDRMSFRDFVLSLAVFAPDERREAKLKFAFKVYDLDNDNVLGRGDLVGLLRALTPVGGSRQVMKPDELDTVVDNVLEEADQDGDGAISYEEFQKAVDGSDFHSKLSLDML</sequence>
<evidence type="ECO:0000256" key="1">
    <source>
        <dbReference type="ARBA" id="ARBA00022723"/>
    </source>
</evidence>
<evidence type="ECO:0000313" key="5">
    <source>
        <dbReference type="EnsemblProtists" id="EOD13452"/>
    </source>
</evidence>
<dbReference type="eggNOG" id="KOG0034">
    <property type="taxonomic scope" value="Eukaryota"/>
</dbReference>
<evidence type="ECO:0000256" key="3">
    <source>
        <dbReference type="ARBA" id="ARBA00022837"/>
    </source>
</evidence>
<evidence type="ECO:0000256" key="2">
    <source>
        <dbReference type="ARBA" id="ARBA00022737"/>
    </source>
</evidence>
<dbReference type="Pfam" id="PF13499">
    <property type="entry name" value="EF-hand_7"/>
    <property type="match status" value="1"/>
</dbReference>
<dbReference type="PaxDb" id="2903-EOD13452"/>
<feature type="domain" description="EF-hand" evidence="4">
    <location>
        <begin position="69"/>
        <end position="104"/>
    </location>
</feature>
<dbReference type="GO" id="GO:0005509">
    <property type="term" value="F:calcium ion binding"/>
    <property type="evidence" value="ECO:0007669"/>
    <property type="project" value="InterPro"/>
</dbReference>
<dbReference type="SUPFAM" id="SSF47473">
    <property type="entry name" value="EF-hand"/>
    <property type="match status" value="1"/>
</dbReference>
<keyword evidence="1" id="KW-0479">Metal-binding</keyword>
<dbReference type="InterPro" id="IPR002048">
    <property type="entry name" value="EF_hand_dom"/>
</dbReference>
<dbReference type="STRING" id="2903.R1BUP3"/>
<dbReference type="GeneID" id="17259707"/>
<protein>
    <recommendedName>
        <fullName evidence="4">EF-hand domain-containing protein</fullName>
    </recommendedName>
</protein>
<dbReference type="KEGG" id="ehx:EMIHUDRAFT_66731"/>
<organism evidence="5 6">
    <name type="scientific">Emiliania huxleyi (strain CCMP1516)</name>
    <dbReference type="NCBI Taxonomy" id="280463"/>
    <lineage>
        <taxon>Eukaryota</taxon>
        <taxon>Haptista</taxon>
        <taxon>Haptophyta</taxon>
        <taxon>Prymnesiophyceae</taxon>
        <taxon>Isochrysidales</taxon>
        <taxon>Noelaerhabdaceae</taxon>
        <taxon>Emiliania</taxon>
    </lineage>
</organism>
<reference evidence="6" key="1">
    <citation type="journal article" date="2013" name="Nature">
        <title>Pan genome of the phytoplankton Emiliania underpins its global distribution.</title>
        <authorList>
            <person name="Read B.A."/>
            <person name="Kegel J."/>
            <person name="Klute M.J."/>
            <person name="Kuo A."/>
            <person name="Lefebvre S.C."/>
            <person name="Maumus F."/>
            <person name="Mayer C."/>
            <person name="Miller J."/>
            <person name="Monier A."/>
            <person name="Salamov A."/>
            <person name="Young J."/>
            <person name="Aguilar M."/>
            <person name="Claverie J.M."/>
            <person name="Frickenhaus S."/>
            <person name="Gonzalez K."/>
            <person name="Herman E.K."/>
            <person name="Lin Y.C."/>
            <person name="Napier J."/>
            <person name="Ogata H."/>
            <person name="Sarno A.F."/>
            <person name="Shmutz J."/>
            <person name="Schroeder D."/>
            <person name="de Vargas C."/>
            <person name="Verret F."/>
            <person name="von Dassow P."/>
            <person name="Valentin K."/>
            <person name="Van de Peer Y."/>
            <person name="Wheeler G."/>
            <person name="Dacks J.B."/>
            <person name="Delwiche C.F."/>
            <person name="Dyhrman S.T."/>
            <person name="Glockner G."/>
            <person name="John U."/>
            <person name="Richards T."/>
            <person name="Worden A.Z."/>
            <person name="Zhang X."/>
            <person name="Grigoriev I.V."/>
            <person name="Allen A.E."/>
            <person name="Bidle K."/>
            <person name="Borodovsky M."/>
            <person name="Bowler C."/>
            <person name="Brownlee C."/>
            <person name="Cock J.M."/>
            <person name="Elias M."/>
            <person name="Gladyshev V.N."/>
            <person name="Groth M."/>
            <person name="Guda C."/>
            <person name="Hadaegh A."/>
            <person name="Iglesias-Rodriguez M.D."/>
            <person name="Jenkins J."/>
            <person name="Jones B.M."/>
            <person name="Lawson T."/>
            <person name="Leese F."/>
            <person name="Lindquist E."/>
            <person name="Lobanov A."/>
            <person name="Lomsadze A."/>
            <person name="Malik S.B."/>
            <person name="Marsh M.E."/>
            <person name="Mackinder L."/>
            <person name="Mock T."/>
            <person name="Mueller-Roeber B."/>
            <person name="Pagarete A."/>
            <person name="Parker M."/>
            <person name="Probert I."/>
            <person name="Quesneville H."/>
            <person name="Raines C."/>
            <person name="Rensing S.A."/>
            <person name="Riano-Pachon D.M."/>
            <person name="Richier S."/>
            <person name="Rokitta S."/>
            <person name="Shiraiwa Y."/>
            <person name="Soanes D.M."/>
            <person name="van der Giezen M."/>
            <person name="Wahlund T.M."/>
            <person name="Williams B."/>
            <person name="Wilson W."/>
            <person name="Wolfe G."/>
            <person name="Wurch L.L."/>
        </authorList>
    </citation>
    <scope>NUCLEOTIDE SEQUENCE</scope>
</reference>
<keyword evidence="2" id="KW-0677">Repeat</keyword>
<dbReference type="Proteomes" id="UP000013827">
    <property type="component" value="Unassembled WGS sequence"/>
</dbReference>
<dbReference type="Gene3D" id="1.10.238.10">
    <property type="entry name" value="EF-hand"/>
    <property type="match status" value="1"/>
</dbReference>
<dbReference type="EnsemblProtists" id="EOD13452">
    <property type="protein sequence ID" value="EOD13452"/>
    <property type="gene ID" value="EMIHUDRAFT_66731"/>
</dbReference>
<dbReference type="PROSITE" id="PS50222">
    <property type="entry name" value="EF_HAND_2"/>
    <property type="match status" value="2"/>
</dbReference>
<dbReference type="SMART" id="SM00054">
    <property type="entry name" value="EFh"/>
    <property type="match status" value="2"/>
</dbReference>
<name>A0A0D3IQB7_EMIH1</name>
<dbReference type="CDD" id="cd00051">
    <property type="entry name" value="EFh"/>
    <property type="match status" value="1"/>
</dbReference>
<evidence type="ECO:0000259" key="4">
    <source>
        <dbReference type="PROSITE" id="PS50222"/>
    </source>
</evidence>
<proteinExistence type="predicted"/>
<dbReference type="OMA" id="WRKSANT"/>
<keyword evidence="6" id="KW-1185">Reference proteome</keyword>
<accession>A0A0D3IQB7</accession>
<evidence type="ECO:0000313" key="6">
    <source>
        <dbReference type="Proteomes" id="UP000013827"/>
    </source>
</evidence>
<dbReference type="PROSITE" id="PS00018">
    <property type="entry name" value="EF_HAND_1"/>
    <property type="match status" value="2"/>
</dbReference>
<keyword evidence="3" id="KW-0106">Calcium</keyword>
<reference evidence="5" key="2">
    <citation type="submission" date="2024-10" db="UniProtKB">
        <authorList>
            <consortium name="EnsemblProtists"/>
        </authorList>
    </citation>
    <scope>IDENTIFICATION</scope>
</reference>
<dbReference type="RefSeq" id="XP_005765881.1">
    <property type="nucleotide sequence ID" value="XM_005765824.1"/>
</dbReference>
<dbReference type="InterPro" id="IPR018247">
    <property type="entry name" value="EF_Hand_1_Ca_BS"/>
</dbReference>
<dbReference type="AlphaFoldDB" id="A0A0D3IQB7"/>
<feature type="domain" description="EF-hand" evidence="4">
    <location>
        <begin position="115"/>
        <end position="150"/>
    </location>
</feature>
<dbReference type="PANTHER" id="PTHR45942">
    <property type="entry name" value="PROTEIN PHOSPATASE 3 REGULATORY SUBUNIT B ALPHA ISOFORM TYPE 1"/>
    <property type="match status" value="1"/>
</dbReference>